<keyword evidence="1" id="KW-0418">Kinase</keyword>
<evidence type="ECO:0000313" key="1">
    <source>
        <dbReference type="EMBL" id="DAF58597.1"/>
    </source>
</evidence>
<accession>A0A8S5T5H5</accession>
<dbReference type="Pfam" id="PF11753">
    <property type="entry name" value="DUF3310"/>
    <property type="match status" value="1"/>
</dbReference>
<reference evidence="1" key="1">
    <citation type="journal article" date="2021" name="Proc. Natl. Acad. Sci. U.S.A.">
        <title>A Catalog of Tens of Thousands of Viruses from Human Metagenomes Reveals Hidden Associations with Chronic Diseases.</title>
        <authorList>
            <person name="Tisza M.J."/>
            <person name="Buck C.B."/>
        </authorList>
    </citation>
    <scope>NUCLEOTIDE SEQUENCE</scope>
    <source>
        <strain evidence="1">CtkmP13</strain>
    </source>
</reference>
<proteinExistence type="predicted"/>
<dbReference type="EMBL" id="BK032757">
    <property type="protein sequence ID" value="DAF58597.1"/>
    <property type="molecule type" value="Genomic_DNA"/>
</dbReference>
<keyword evidence="1" id="KW-0808">Transferase</keyword>
<dbReference type="GO" id="GO:0016301">
    <property type="term" value="F:kinase activity"/>
    <property type="evidence" value="ECO:0007669"/>
    <property type="project" value="UniProtKB-KW"/>
</dbReference>
<name>A0A8S5T5H5_9CAUD</name>
<dbReference type="InterPro" id="IPR021739">
    <property type="entry name" value="SaV-like"/>
</dbReference>
<protein>
    <submittedName>
        <fullName evidence="1">Nucelotide kinase</fullName>
    </submittedName>
</protein>
<sequence length="99" mass="11504">MNDNVKNPKHYQGRNGIEAIDVHRNFMNDEQLTGYHLGNTLKYLLRYRKKNGIEDLEKAKVHMDWLIEKKKAIMLQLEASKKVEEALTKTDALIGGKHD</sequence>
<organism evidence="1">
    <name type="scientific">Siphoviridae sp. ctkmP13</name>
    <dbReference type="NCBI Taxonomy" id="2827925"/>
    <lineage>
        <taxon>Viruses</taxon>
        <taxon>Duplodnaviria</taxon>
        <taxon>Heunggongvirae</taxon>
        <taxon>Uroviricota</taxon>
        <taxon>Caudoviricetes</taxon>
    </lineage>
</organism>